<keyword evidence="2" id="KW-1185">Reference proteome</keyword>
<dbReference type="Pfam" id="PF14223">
    <property type="entry name" value="Retrotran_gag_2"/>
    <property type="match status" value="1"/>
</dbReference>
<evidence type="ECO:0000313" key="2">
    <source>
        <dbReference type="Proteomes" id="UP001630127"/>
    </source>
</evidence>
<accession>A0ABD2YQY8</accession>
<protein>
    <submittedName>
        <fullName evidence="1">Uncharacterized protein</fullName>
    </submittedName>
</protein>
<sequence length="118" mass="13447">MAFFDPIIAPIVVVASNSQKAWDLLHTSFANKIQTRIFSLRDQLTKVSKELKCVTECLRDIWSFSDELATAGMPIFNEELITKILSGLGLEFREISSAIHARDIPISYKELFDKLFDH</sequence>
<organism evidence="1 2">
    <name type="scientific">Cinchona calisaya</name>
    <dbReference type="NCBI Taxonomy" id="153742"/>
    <lineage>
        <taxon>Eukaryota</taxon>
        <taxon>Viridiplantae</taxon>
        <taxon>Streptophyta</taxon>
        <taxon>Embryophyta</taxon>
        <taxon>Tracheophyta</taxon>
        <taxon>Spermatophyta</taxon>
        <taxon>Magnoliopsida</taxon>
        <taxon>eudicotyledons</taxon>
        <taxon>Gunneridae</taxon>
        <taxon>Pentapetalae</taxon>
        <taxon>asterids</taxon>
        <taxon>lamiids</taxon>
        <taxon>Gentianales</taxon>
        <taxon>Rubiaceae</taxon>
        <taxon>Cinchonoideae</taxon>
        <taxon>Cinchoneae</taxon>
        <taxon>Cinchona</taxon>
    </lineage>
</organism>
<dbReference type="PANTHER" id="PTHR47481">
    <property type="match status" value="1"/>
</dbReference>
<dbReference type="Proteomes" id="UP001630127">
    <property type="component" value="Unassembled WGS sequence"/>
</dbReference>
<proteinExistence type="predicted"/>
<dbReference type="EMBL" id="JBJUIK010000012">
    <property type="protein sequence ID" value="KAL3509134.1"/>
    <property type="molecule type" value="Genomic_DNA"/>
</dbReference>
<reference evidence="1 2" key="1">
    <citation type="submission" date="2024-11" db="EMBL/GenBank/DDBJ databases">
        <title>A near-complete genome assembly of Cinchona calisaya.</title>
        <authorList>
            <person name="Lian D.C."/>
            <person name="Zhao X.W."/>
            <person name="Wei L."/>
        </authorList>
    </citation>
    <scope>NUCLEOTIDE SEQUENCE [LARGE SCALE GENOMIC DNA]</scope>
    <source>
        <tissue evidence="1">Nenye</tissue>
    </source>
</reference>
<dbReference type="PANTHER" id="PTHR47481:SF21">
    <property type="entry name" value="BASIC-LEUCINE ZIPPER TRANSCRIPTION FACTOR Q-RELATED"/>
    <property type="match status" value="1"/>
</dbReference>
<gene>
    <name evidence="1" type="ORF">ACH5RR_028535</name>
</gene>
<name>A0ABD2YQY8_9GENT</name>
<comment type="caution">
    <text evidence="1">The sequence shown here is derived from an EMBL/GenBank/DDBJ whole genome shotgun (WGS) entry which is preliminary data.</text>
</comment>
<evidence type="ECO:0000313" key="1">
    <source>
        <dbReference type="EMBL" id="KAL3509134.1"/>
    </source>
</evidence>
<dbReference type="AlphaFoldDB" id="A0ABD2YQY8"/>